<comment type="caution">
    <text evidence="1">The sequence shown here is derived from an EMBL/GenBank/DDBJ whole genome shotgun (WGS) entry which is preliminary data.</text>
</comment>
<sequence length="81" mass="9343">MSDVFKKEVDKAVQEYVEAVDNYHLLLDKYFPVRRVVPGVPITPGEPVTEAALKEIEEAEAKVAETQRKWIEAFRRLAVER</sequence>
<dbReference type="AlphaFoldDB" id="X1JHN3"/>
<accession>X1JHN3</accession>
<reference evidence="1" key="1">
    <citation type="journal article" date="2014" name="Front. Microbiol.">
        <title>High frequency of phylogenetically diverse reductive dehalogenase-homologous genes in deep subseafloor sedimentary metagenomes.</title>
        <authorList>
            <person name="Kawai M."/>
            <person name="Futagami T."/>
            <person name="Toyoda A."/>
            <person name="Takaki Y."/>
            <person name="Nishi S."/>
            <person name="Hori S."/>
            <person name="Arai W."/>
            <person name="Tsubouchi T."/>
            <person name="Morono Y."/>
            <person name="Uchiyama I."/>
            <person name="Ito T."/>
            <person name="Fujiyama A."/>
            <person name="Inagaki F."/>
            <person name="Takami H."/>
        </authorList>
    </citation>
    <scope>NUCLEOTIDE SEQUENCE</scope>
    <source>
        <strain evidence="1">Expedition CK06-06</strain>
    </source>
</reference>
<evidence type="ECO:0000313" key="1">
    <source>
        <dbReference type="EMBL" id="GAH94216.1"/>
    </source>
</evidence>
<dbReference type="EMBL" id="BARV01001279">
    <property type="protein sequence ID" value="GAH94216.1"/>
    <property type="molecule type" value="Genomic_DNA"/>
</dbReference>
<name>X1JHN3_9ZZZZ</name>
<protein>
    <submittedName>
        <fullName evidence="1">Uncharacterized protein</fullName>
    </submittedName>
</protein>
<organism evidence="1">
    <name type="scientific">marine sediment metagenome</name>
    <dbReference type="NCBI Taxonomy" id="412755"/>
    <lineage>
        <taxon>unclassified sequences</taxon>
        <taxon>metagenomes</taxon>
        <taxon>ecological metagenomes</taxon>
    </lineage>
</organism>
<proteinExistence type="predicted"/>
<gene>
    <name evidence="1" type="ORF">S06H3_03804</name>
</gene>